<dbReference type="SUPFAM" id="SSF51206">
    <property type="entry name" value="cAMP-binding domain-like"/>
    <property type="match status" value="1"/>
</dbReference>
<dbReference type="Pfam" id="PF00027">
    <property type="entry name" value="cNMP_binding"/>
    <property type="match status" value="1"/>
</dbReference>
<evidence type="ECO:0000313" key="3">
    <source>
        <dbReference type="Proteomes" id="UP001060919"/>
    </source>
</evidence>
<dbReference type="KEGG" id="aup:AsAng_0021840"/>
<reference evidence="2" key="1">
    <citation type="submission" date="2022-09" db="EMBL/GenBank/DDBJ databases">
        <title>Aureispira anguillicida sp. nov., isolated from Leptocephalus of Japanese eel Anguilla japonica.</title>
        <authorList>
            <person name="Yuasa K."/>
            <person name="Mekata T."/>
            <person name="Ikunari K."/>
        </authorList>
    </citation>
    <scope>NUCLEOTIDE SEQUENCE</scope>
    <source>
        <strain evidence="2">EL160426</strain>
    </source>
</reference>
<dbReference type="InterPro" id="IPR014710">
    <property type="entry name" value="RmlC-like_jellyroll"/>
</dbReference>
<evidence type="ECO:0000259" key="1">
    <source>
        <dbReference type="Pfam" id="PF00027"/>
    </source>
</evidence>
<dbReference type="AlphaFoldDB" id="A0A916DSZ3"/>
<gene>
    <name evidence="2" type="ORF">AsAng_0021840</name>
</gene>
<dbReference type="Gene3D" id="2.60.120.10">
    <property type="entry name" value="Jelly Rolls"/>
    <property type="match status" value="1"/>
</dbReference>
<dbReference type="EMBL" id="AP026867">
    <property type="protein sequence ID" value="BDS11470.1"/>
    <property type="molecule type" value="Genomic_DNA"/>
</dbReference>
<organism evidence="2 3">
    <name type="scientific">Aureispira anguillae</name>
    <dbReference type="NCBI Taxonomy" id="2864201"/>
    <lineage>
        <taxon>Bacteria</taxon>
        <taxon>Pseudomonadati</taxon>
        <taxon>Bacteroidota</taxon>
        <taxon>Saprospiria</taxon>
        <taxon>Saprospirales</taxon>
        <taxon>Saprospiraceae</taxon>
        <taxon>Aureispira</taxon>
    </lineage>
</organism>
<feature type="domain" description="Cyclic nucleotide-binding" evidence="1">
    <location>
        <begin position="32"/>
        <end position="118"/>
    </location>
</feature>
<dbReference type="InterPro" id="IPR018490">
    <property type="entry name" value="cNMP-bd_dom_sf"/>
</dbReference>
<sequence>MNSAEQIFQFLNKVSRLSFQSWSSMVAYAMEIQLKKDDYFVKEGEVSKEIGFLTKGIVRSYYISKEGKEYNKTLFAAPNIIGSYVSIITGQPNRLPQQALTDCTITKIPMSVIENLSKEQIEIERLRRKIAEMFFVLKEKRELEMALLQAEERYLIFREEYPGVEQLIPQYHIASYLGISATQLSRIRKKMSLQS</sequence>
<evidence type="ECO:0000313" key="2">
    <source>
        <dbReference type="EMBL" id="BDS11470.1"/>
    </source>
</evidence>
<accession>A0A916DSZ3</accession>
<name>A0A916DSZ3_9BACT</name>
<dbReference type="InterPro" id="IPR000595">
    <property type="entry name" value="cNMP-bd_dom"/>
</dbReference>
<keyword evidence="3" id="KW-1185">Reference proteome</keyword>
<dbReference type="CDD" id="cd00038">
    <property type="entry name" value="CAP_ED"/>
    <property type="match status" value="1"/>
</dbReference>
<dbReference type="Proteomes" id="UP001060919">
    <property type="component" value="Chromosome"/>
</dbReference>
<proteinExistence type="predicted"/>
<protein>
    <submittedName>
        <fullName evidence="2">Crp/Fnr family transcriptional regulator</fullName>
    </submittedName>
</protein>